<proteinExistence type="predicted"/>
<dbReference type="OMA" id="WRTACEY"/>
<dbReference type="InParanoid" id="A8P8X3"/>
<dbReference type="VEuPathDB" id="FungiDB:CC1G_11366"/>
<protein>
    <submittedName>
        <fullName evidence="2">Uncharacterized protein</fullName>
    </submittedName>
</protein>
<dbReference type="RefSeq" id="XP_001839655.1">
    <property type="nucleotide sequence ID" value="XM_001839603.1"/>
</dbReference>
<evidence type="ECO:0000313" key="3">
    <source>
        <dbReference type="Proteomes" id="UP000001861"/>
    </source>
</evidence>
<dbReference type="AlphaFoldDB" id="A8P8X3"/>
<dbReference type="OrthoDB" id="3343770at2759"/>
<sequence length="305" mass="33546">MRNSERLYTSLIFRASRKYASWDPEIPMEVGDYGIITSGGKRRHWKSVWTRKRRANQRGIFVKEGNVYTDGFAEAVGLPLPQEYGGDDPEGVTWVTSKSAREIDVEAAAGGQTPVFAECKAKAAFRFTSKAGAVLVMKNDSITTLHPAAKLRFLFDEPSLHGKVIVSEVHRCSSYARYVSSGKTSSVAIGLTVTNPEATKLFGDVETGAETRWMKSVSSGNFKTRTRKDGKRAYYPLFRLVSLDEKGLATGLRGGEEGEEGDPPLPDVLPPWMEEDEETDDTLVDASDESDAESQASDSKVSSDR</sequence>
<name>A8P8X3_COPC7</name>
<evidence type="ECO:0000256" key="1">
    <source>
        <dbReference type="SAM" id="MobiDB-lite"/>
    </source>
</evidence>
<dbReference type="Proteomes" id="UP000001861">
    <property type="component" value="Unassembled WGS sequence"/>
</dbReference>
<feature type="compositionally biased region" description="Acidic residues" evidence="1">
    <location>
        <begin position="273"/>
        <end position="292"/>
    </location>
</feature>
<evidence type="ECO:0000313" key="2">
    <source>
        <dbReference type="EMBL" id="EAU82176.1"/>
    </source>
</evidence>
<reference evidence="2 3" key="1">
    <citation type="journal article" date="2010" name="Proc. Natl. Acad. Sci. U.S.A.">
        <title>Insights into evolution of multicellular fungi from the assembled chromosomes of the mushroom Coprinopsis cinerea (Coprinus cinereus).</title>
        <authorList>
            <person name="Stajich J.E."/>
            <person name="Wilke S.K."/>
            <person name="Ahren D."/>
            <person name="Au C.H."/>
            <person name="Birren B.W."/>
            <person name="Borodovsky M."/>
            <person name="Burns C."/>
            <person name="Canback B."/>
            <person name="Casselton L.A."/>
            <person name="Cheng C.K."/>
            <person name="Deng J."/>
            <person name="Dietrich F.S."/>
            <person name="Fargo D.C."/>
            <person name="Farman M.L."/>
            <person name="Gathman A.C."/>
            <person name="Goldberg J."/>
            <person name="Guigo R."/>
            <person name="Hoegger P.J."/>
            <person name="Hooker J.B."/>
            <person name="Huggins A."/>
            <person name="James T.Y."/>
            <person name="Kamada T."/>
            <person name="Kilaru S."/>
            <person name="Kodira C."/>
            <person name="Kues U."/>
            <person name="Kupfer D."/>
            <person name="Kwan H.S."/>
            <person name="Lomsadze A."/>
            <person name="Li W."/>
            <person name="Lilly W.W."/>
            <person name="Ma L.J."/>
            <person name="Mackey A.J."/>
            <person name="Manning G."/>
            <person name="Martin F."/>
            <person name="Muraguchi H."/>
            <person name="Natvig D.O."/>
            <person name="Palmerini H."/>
            <person name="Ramesh M.A."/>
            <person name="Rehmeyer C.J."/>
            <person name="Roe B.A."/>
            <person name="Shenoy N."/>
            <person name="Stanke M."/>
            <person name="Ter-Hovhannisyan V."/>
            <person name="Tunlid A."/>
            <person name="Velagapudi R."/>
            <person name="Vision T.J."/>
            <person name="Zeng Q."/>
            <person name="Zolan M.E."/>
            <person name="Pukkila P.J."/>
        </authorList>
    </citation>
    <scope>NUCLEOTIDE SEQUENCE [LARGE SCALE GENOMIC DNA]</scope>
    <source>
        <strain evidence="3">Okayama-7 / 130 / ATCC MYA-4618 / FGSC 9003</strain>
    </source>
</reference>
<dbReference type="KEGG" id="cci:CC1G_11366"/>
<accession>A8P8X3</accession>
<gene>
    <name evidence="2" type="ORF">CC1G_11366</name>
</gene>
<dbReference type="eggNOG" id="ENOG502R238">
    <property type="taxonomic scope" value="Eukaryota"/>
</dbReference>
<comment type="caution">
    <text evidence="2">The sequence shown here is derived from an EMBL/GenBank/DDBJ whole genome shotgun (WGS) entry which is preliminary data.</text>
</comment>
<feature type="region of interest" description="Disordered" evidence="1">
    <location>
        <begin position="250"/>
        <end position="305"/>
    </location>
</feature>
<dbReference type="GeneID" id="6016273"/>
<keyword evidence="3" id="KW-1185">Reference proteome</keyword>
<organism evidence="2 3">
    <name type="scientific">Coprinopsis cinerea (strain Okayama-7 / 130 / ATCC MYA-4618 / FGSC 9003)</name>
    <name type="common">Inky cap fungus</name>
    <name type="synonym">Hormographiella aspergillata</name>
    <dbReference type="NCBI Taxonomy" id="240176"/>
    <lineage>
        <taxon>Eukaryota</taxon>
        <taxon>Fungi</taxon>
        <taxon>Dikarya</taxon>
        <taxon>Basidiomycota</taxon>
        <taxon>Agaricomycotina</taxon>
        <taxon>Agaricomycetes</taxon>
        <taxon>Agaricomycetidae</taxon>
        <taxon>Agaricales</taxon>
        <taxon>Agaricineae</taxon>
        <taxon>Psathyrellaceae</taxon>
        <taxon>Coprinopsis</taxon>
    </lineage>
</organism>
<dbReference type="EMBL" id="AACS02000011">
    <property type="protein sequence ID" value="EAU82176.1"/>
    <property type="molecule type" value="Genomic_DNA"/>
</dbReference>